<accession>A0AAV7XYN9</accession>
<comment type="caution">
    <text evidence="1">The sequence shown here is derived from an EMBL/GenBank/DDBJ whole genome shotgun (WGS) entry which is preliminary data.</text>
</comment>
<dbReference type="PANTHER" id="PTHR31025">
    <property type="entry name" value="SI:CH211-196P9.1-RELATED"/>
    <property type="match status" value="1"/>
</dbReference>
<dbReference type="Proteomes" id="UP001075354">
    <property type="component" value="Chromosome 4"/>
</dbReference>
<sequence>MRKVLVQRVVNQVREKVPHARRRIFVQIVADVKAKYPGTFKHELANGKVGKRSLTKKMMDTFDNKKRTPHTTRVECEAPTLKAAYGCVQWRVSLPSNQTVESQEEIRSSLADYFSTRRVSAWDWNHIQENMKLTYASQRKDINKQAELIEKLRKEQLKRKRTGRVEGEEMEVDDVTVTTAHLADLWPFLFQPLGMKAHFNILTKTDIDENVQLFIDKTLDSLHEFCKKIVVPKEKKARKLNKKLAKKIPEGDKDKVNEWKLSAVLLMLTTYFKEDWSELILMTEVCQT</sequence>
<keyword evidence="2" id="KW-1185">Reference proteome</keyword>
<protein>
    <submittedName>
        <fullName evidence="1">Uncharacterized protein</fullName>
    </submittedName>
</protein>
<gene>
    <name evidence="1" type="ORF">ONE63_007311</name>
</gene>
<organism evidence="1 2">
    <name type="scientific">Megalurothrips usitatus</name>
    <name type="common">bean blossom thrips</name>
    <dbReference type="NCBI Taxonomy" id="439358"/>
    <lineage>
        <taxon>Eukaryota</taxon>
        <taxon>Metazoa</taxon>
        <taxon>Ecdysozoa</taxon>
        <taxon>Arthropoda</taxon>
        <taxon>Hexapoda</taxon>
        <taxon>Insecta</taxon>
        <taxon>Pterygota</taxon>
        <taxon>Neoptera</taxon>
        <taxon>Paraneoptera</taxon>
        <taxon>Thysanoptera</taxon>
        <taxon>Terebrantia</taxon>
        <taxon>Thripoidea</taxon>
        <taxon>Thripidae</taxon>
        <taxon>Megalurothrips</taxon>
    </lineage>
</organism>
<proteinExistence type="predicted"/>
<dbReference type="EMBL" id="JAPTSV010000004">
    <property type="protein sequence ID" value="KAJ1528943.1"/>
    <property type="molecule type" value="Genomic_DNA"/>
</dbReference>
<evidence type="ECO:0000313" key="1">
    <source>
        <dbReference type="EMBL" id="KAJ1528943.1"/>
    </source>
</evidence>
<name>A0AAV7XYN9_9NEOP</name>
<dbReference type="PANTHER" id="PTHR31025:SF22">
    <property type="entry name" value="IP13529P"/>
    <property type="match status" value="1"/>
</dbReference>
<dbReference type="AlphaFoldDB" id="A0AAV7XYN9"/>
<evidence type="ECO:0000313" key="2">
    <source>
        <dbReference type="Proteomes" id="UP001075354"/>
    </source>
</evidence>
<reference evidence="1" key="1">
    <citation type="submission" date="2022-12" db="EMBL/GenBank/DDBJ databases">
        <title>Chromosome-level genome assembly of the bean flower thrips Megalurothrips usitatus.</title>
        <authorList>
            <person name="Ma L."/>
            <person name="Liu Q."/>
            <person name="Li H."/>
            <person name="Cai W."/>
        </authorList>
    </citation>
    <scope>NUCLEOTIDE SEQUENCE</scope>
    <source>
        <strain evidence="1">Cailab_2022a</strain>
    </source>
</reference>